<keyword evidence="4" id="KW-1185">Reference proteome</keyword>
<evidence type="ECO:0000259" key="2">
    <source>
        <dbReference type="Pfam" id="PF10307"/>
    </source>
</evidence>
<feature type="compositionally biased region" description="Low complexity" evidence="1">
    <location>
        <begin position="458"/>
        <end position="471"/>
    </location>
</feature>
<evidence type="ECO:0000313" key="3">
    <source>
        <dbReference type="EMBL" id="KAG8630827.1"/>
    </source>
</evidence>
<evidence type="ECO:0000313" key="4">
    <source>
        <dbReference type="Proteomes" id="UP000809789"/>
    </source>
</evidence>
<dbReference type="GO" id="GO:0032040">
    <property type="term" value="C:small-subunit processome"/>
    <property type="evidence" value="ECO:0007669"/>
    <property type="project" value="TreeGrafter"/>
</dbReference>
<feature type="compositionally biased region" description="Gly residues" evidence="1">
    <location>
        <begin position="563"/>
        <end position="573"/>
    </location>
</feature>
<organism evidence="3 4">
    <name type="scientific">Elsinoe batatas</name>
    <dbReference type="NCBI Taxonomy" id="2601811"/>
    <lineage>
        <taxon>Eukaryota</taxon>
        <taxon>Fungi</taxon>
        <taxon>Dikarya</taxon>
        <taxon>Ascomycota</taxon>
        <taxon>Pezizomycotina</taxon>
        <taxon>Dothideomycetes</taxon>
        <taxon>Dothideomycetidae</taxon>
        <taxon>Myriangiales</taxon>
        <taxon>Elsinoaceae</taxon>
        <taxon>Elsinoe</taxon>
    </lineage>
</organism>
<reference evidence="3" key="1">
    <citation type="submission" date="2021-07" db="EMBL/GenBank/DDBJ databases">
        <title>Elsinoe batatas strain:CRI-CJ2 Genome sequencing and assembly.</title>
        <authorList>
            <person name="Huang L."/>
        </authorList>
    </citation>
    <scope>NUCLEOTIDE SEQUENCE</scope>
    <source>
        <strain evidence="3">CRI-CJ2</strain>
    </source>
</reference>
<dbReference type="PANTHER" id="PTHR10335:SF23">
    <property type="entry name" value="OB FOLD-CONTAINING PROTEIN, NUCLEIC ACID BINDING"/>
    <property type="match status" value="1"/>
</dbReference>
<dbReference type="EMBL" id="JAESVG020000002">
    <property type="protein sequence ID" value="KAG8630827.1"/>
    <property type="molecule type" value="Genomic_DNA"/>
</dbReference>
<dbReference type="PANTHER" id="PTHR10335">
    <property type="entry name" value="RRNA 2-O-METHYLTRANSFERASE FIBRILLARIN"/>
    <property type="match status" value="1"/>
</dbReference>
<protein>
    <recommendedName>
        <fullName evidence="2">Swiss Army Knife RNA repair protein HAD domain-containing protein</fullName>
    </recommendedName>
</protein>
<gene>
    <name evidence="3" type="ORF">KVT40_002446</name>
</gene>
<dbReference type="InterPro" id="IPR018812">
    <property type="entry name" value="SAK_HAD"/>
</dbReference>
<accession>A0A8K0PJS9</accession>
<dbReference type="GO" id="GO:0008649">
    <property type="term" value="F:rRNA methyltransferase activity"/>
    <property type="evidence" value="ECO:0007669"/>
    <property type="project" value="TreeGrafter"/>
</dbReference>
<dbReference type="GO" id="GO:0003723">
    <property type="term" value="F:RNA binding"/>
    <property type="evidence" value="ECO:0007669"/>
    <property type="project" value="TreeGrafter"/>
</dbReference>
<feature type="compositionally biased region" description="Gly residues" evidence="1">
    <location>
        <begin position="539"/>
        <end position="550"/>
    </location>
</feature>
<proteinExistence type="predicted"/>
<feature type="compositionally biased region" description="Low complexity" evidence="1">
    <location>
        <begin position="493"/>
        <end position="509"/>
    </location>
</feature>
<dbReference type="GO" id="GO:0031428">
    <property type="term" value="C:box C/D methylation guide snoRNP complex"/>
    <property type="evidence" value="ECO:0007669"/>
    <property type="project" value="TreeGrafter"/>
</dbReference>
<feature type="domain" description="Swiss Army Knife RNA repair protein HAD" evidence="2">
    <location>
        <begin position="44"/>
        <end position="248"/>
    </location>
</feature>
<evidence type="ECO:0000256" key="1">
    <source>
        <dbReference type="SAM" id="MobiDB-lite"/>
    </source>
</evidence>
<dbReference type="GO" id="GO:1990259">
    <property type="term" value="F:histone H2AQ104 methyltransferase activity"/>
    <property type="evidence" value="ECO:0007669"/>
    <property type="project" value="TreeGrafter"/>
</dbReference>
<comment type="caution">
    <text evidence="3">The sequence shown here is derived from an EMBL/GenBank/DDBJ whole genome shotgun (WGS) entry which is preliminary data.</text>
</comment>
<feature type="compositionally biased region" description="Gly residues" evidence="1">
    <location>
        <begin position="512"/>
        <end position="528"/>
    </location>
</feature>
<dbReference type="Proteomes" id="UP000809789">
    <property type="component" value="Unassembled WGS sequence"/>
</dbReference>
<dbReference type="Pfam" id="PF10307">
    <property type="entry name" value="HAD_SAK_1"/>
    <property type="match status" value="1"/>
</dbReference>
<name>A0A8K0PJS9_9PEZI</name>
<dbReference type="AlphaFoldDB" id="A0A8K0PJS9"/>
<sequence length="573" mass="63180">MPPQGGNFTTTALGRWSSTQKQLPSVENISEVNVFDFDNTLFRTPLPNPQVWDGRSIGTLSSDDAFMNGGWWHDDRILSSTGGGIEVQEPKAWDGFWDESIVEEVKQSMSSPTALTVLMTGRGQAKFSELLVRMVKSKGLEFDMMVLKPSVGPDGVQYYSTLDFKKEFFRVAMLTYKHATELTIFEDRPKQAKGFEDYLAVLNQQWAANPAAGRKPVRTEIVLVDPRLTYLDPMAEFNIIADIIDASNLAVKMGRAKSSAKSWNLIKSRIYTGYIVPPTDTARLLKLVPEPSADEKNDFRTLADNIMISFRPPRDDIIRRAGGWNSHRKWRVNGIGSHQGSIWAARLSPVDPNLTTYTESFTPLIVLLMKKSVKASEANRINNWTNIPPNDERAIVFDSTVQDKVVIKVVEAPEKGYYDADGKVVLDSNSLNRNSQAKARGGFRQDRMPPRHQPIPVDQSSADSSDGGTDAFPPLSRAVQQANPGGRRRGGHRSQQQQGGQHQNRSQNRNFSGGGQYGQGHGQGGQQHGQGNRPRNNRGGRGGGRGGQGRQGQYRSLDDAGAGNTGGAAGMMY</sequence>
<dbReference type="GO" id="GO:0000494">
    <property type="term" value="P:box C/D sno(s)RNA 3'-end processing"/>
    <property type="evidence" value="ECO:0007669"/>
    <property type="project" value="TreeGrafter"/>
</dbReference>
<feature type="region of interest" description="Disordered" evidence="1">
    <location>
        <begin position="429"/>
        <end position="573"/>
    </location>
</feature>
<dbReference type="OrthoDB" id="5596992at2759"/>